<dbReference type="AlphaFoldDB" id="A0A1G9JN50"/>
<dbReference type="SMART" id="SM00740">
    <property type="entry name" value="PASTA"/>
    <property type="match status" value="2"/>
</dbReference>
<dbReference type="EMBL" id="FNGO01000004">
    <property type="protein sequence ID" value="SDL38970.1"/>
    <property type="molecule type" value="Genomic_DNA"/>
</dbReference>
<dbReference type="InterPro" id="IPR005543">
    <property type="entry name" value="PASTA_dom"/>
</dbReference>
<dbReference type="RefSeq" id="WP_089758489.1">
    <property type="nucleotide sequence ID" value="NZ_FNGO01000004.1"/>
</dbReference>
<dbReference type="SUPFAM" id="SSF56601">
    <property type="entry name" value="beta-lactamase/transpeptidase-like"/>
    <property type="match status" value="1"/>
</dbReference>
<dbReference type="PANTHER" id="PTHR30627">
    <property type="entry name" value="PEPTIDOGLYCAN D,D-TRANSPEPTIDASE"/>
    <property type="match status" value="1"/>
</dbReference>
<dbReference type="InterPro" id="IPR036138">
    <property type="entry name" value="PBP_dimer_sf"/>
</dbReference>
<gene>
    <name evidence="6" type="ORF">SAMN04488692_10444</name>
</gene>
<dbReference type="SUPFAM" id="SSF54184">
    <property type="entry name" value="Penicillin-binding protein 2x (pbp-2x), c-terminal domain"/>
    <property type="match status" value="1"/>
</dbReference>
<dbReference type="InterPro" id="IPR001460">
    <property type="entry name" value="PCN-bd_Tpept"/>
</dbReference>
<comment type="similarity">
    <text evidence="2">Belongs to the transpeptidase family.</text>
</comment>
<evidence type="ECO:0000259" key="5">
    <source>
        <dbReference type="PROSITE" id="PS51178"/>
    </source>
</evidence>
<feature type="domain" description="PASTA" evidence="5">
    <location>
        <begin position="642"/>
        <end position="698"/>
    </location>
</feature>
<organism evidence="6 7">
    <name type="scientific">Halarsenatibacter silvermanii</name>
    <dbReference type="NCBI Taxonomy" id="321763"/>
    <lineage>
        <taxon>Bacteria</taxon>
        <taxon>Bacillati</taxon>
        <taxon>Bacillota</taxon>
        <taxon>Clostridia</taxon>
        <taxon>Halanaerobiales</taxon>
        <taxon>Halarsenatibacteraceae</taxon>
        <taxon>Halarsenatibacter</taxon>
    </lineage>
</organism>
<dbReference type="GO" id="GO:0071555">
    <property type="term" value="P:cell wall organization"/>
    <property type="evidence" value="ECO:0007669"/>
    <property type="project" value="TreeGrafter"/>
</dbReference>
<evidence type="ECO:0000313" key="7">
    <source>
        <dbReference type="Proteomes" id="UP000199476"/>
    </source>
</evidence>
<dbReference type="Pfam" id="PF03793">
    <property type="entry name" value="PASTA"/>
    <property type="match status" value="1"/>
</dbReference>
<evidence type="ECO:0000256" key="3">
    <source>
        <dbReference type="ARBA" id="ARBA00023136"/>
    </source>
</evidence>
<accession>A0A1G9JN50</accession>
<dbReference type="SUPFAM" id="SSF56519">
    <property type="entry name" value="Penicillin binding protein dimerisation domain"/>
    <property type="match status" value="1"/>
</dbReference>
<evidence type="ECO:0000313" key="6">
    <source>
        <dbReference type="EMBL" id="SDL38970.1"/>
    </source>
</evidence>
<keyword evidence="7" id="KW-1185">Reference proteome</keyword>
<keyword evidence="4" id="KW-1133">Transmembrane helix</keyword>
<dbReference type="Gene3D" id="1.10.150.770">
    <property type="match status" value="1"/>
</dbReference>
<comment type="subcellular location">
    <subcellularLocation>
        <location evidence="1">Membrane</location>
    </subcellularLocation>
</comment>
<reference evidence="6 7" key="1">
    <citation type="submission" date="2016-10" db="EMBL/GenBank/DDBJ databases">
        <authorList>
            <person name="de Groot N.N."/>
        </authorList>
    </citation>
    <scope>NUCLEOTIDE SEQUENCE [LARGE SCALE GENOMIC DNA]</scope>
    <source>
        <strain evidence="6 7">SLAS-1</strain>
    </source>
</reference>
<dbReference type="GO" id="GO:0008658">
    <property type="term" value="F:penicillin binding"/>
    <property type="evidence" value="ECO:0007669"/>
    <property type="project" value="InterPro"/>
</dbReference>
<dbReference type="PANTHER" id="PTHR30627:SF1">
    <property type="entry name" value="PEPTIDOGLYCAN D,D-TRANSPEPTIDASE FTSI"/>
    <property type="match status" value="1"/>
</dbReference>
<proteinExistence type="inferred from homology"/>
<keyword evidence="3 4" id="KW-0472">Membrane</keyword>
<dbReference type="InterPro" id="IPR005311">
    <property type="entry name" value="PBP_dimer"/>
</dbReference>
<protein>
    <submittedName>
        <fullName evidence="6">Stage V sporulation protein D (Sporulation-specific penicillin-binding protein)</fullName>
    </submittedName>
</protein>
<keyword evidence="4" id="KW-0812">Transmembrane</keyword>
<dbReference type="OrthoDB" id="9804124at2"/>
<dbReference type="InterPro" id="IPR050515">
    <property type="entry name" value="Beta-lactam/transpept"/>
</dbReference>
<feature type="domain" description="PASTA" evidence="5">
    <location>
        <begin position="578"/>
        <end position="638"/>
    </location>
</feature>
<dbReference type="Gene3D" id="3.90.1310.10">
    <property type="entry name" value="Penicillin-binding protein 2a (Domain 2)"/>
    <property type="match status" value="1"/>
</dbReference>
<evidence type="ECO:0000256" key="1">
    <source>
        <dbReference type="ARBA" id="ARBA00004370"/>
    </source>
</evidence>
<dbReference type="Gene3D" id="3.40.710.10">
    <property type="entry name" value="DD-peptidase/beta-lactamase superfamily"/>
    <property type="match status" value="1"/>
</dbReference>
<dbReference type="GO" id="GO:0005886">
    <property type="term" value="C:plasma membrane"/>
    <property type="evidence" value="ECO:0007669"/>
    <property type="project" value="TreeGrafter"/>
</dbReference>
<name>A0A1G9JN50_9FIRM</name>
<feature type="transmembrane region" description="Helical" evidence="4">
    <location>
        <begin position="16"/>
        <end position="35"/>
    </location>
</feature>
<dbReference type="Pfam" id="PF03717">
    <property type="entry name" value="PBP_dimer"/>
    <property type="match status" value="1"/>
</dbReference>
<dbReference type="InterPro" id="IPR012338">
    <property type="entry name" value="Beta-lactam/transpept-like"/>
</dbReference>
<dbReference type="STRING" id="321763.SAMN04488692_10444"/>
<evidence type="ECO:0000256" key="2">
    <source>
        <dbReference type="ARBA" id="ARBA00007171"/>
    </source>
</evidence>
<dbReference type="PROSITE" id="PS51178">
    <property type="entry name" value="PASTA"/>
    <property type="match status" value="2"/>
</dbReference>
<dbReference type="CDD" id="cd06576">
    <property type="entry name" value="PASTA_Pbp2x-like_1"/>
    <property type="match status" value="1"/>
</dbReference>
<dbReference type="Pfam" id="PF00905">
    <property type="entry name" value="Transpeptidase"/>
    <property type="match status" value="1"/>
</dbReference>
<sequence>MSDRHSMDEVHNRIRYFLFLCLLVFIIITGRLLWLQIFQSSHFQRLVLNQRIQQRQVDSDRGKILDREGRNLAVNTSAPTIVALPEKIDDPASAAEKLAEVLSADRRKLESRISGGSQLVYLERQVSNDIYSQVEDLNLEGISSIEEPKRIYPSGDLAGQILGFTGIDNFGLEGLEYAYNSILSGNPGLEIREMDALGDNIPLEIENQNNIDGDQGKNIHLTIDETLQYFAENELKRARENYNASGGTIIAMDPENGDLLALANSPDFNPNNFQDFSSEKMRNRAISDNFEPGSVFKVFTASLFLEYGYYDMQDKLYDPGSIKVNDAEINCWSADGHGTQSFVEIFANSCNPGFVQMGLSMDPENLIEGLERFNFGKNTGIGLPGESSGKLRPDHYSEVEQATMSFGHGLSVTPLQLITAAGAIANDGIIKKPRLVRGISSSTLNEEDIAELQSERIRKAISPDTAKKVRDLMIEAVEEGTGQEAKMEGLSVGGKTGTSRHYGDEDTYDTSFLALVPGDDPELAVLVVLRDIEGKEDEDFYASENAVPVFKNLISNALLERDLLAGNDDPDPDEYDKSTEKFEIGNYRGLNARNISRTLRRKGLNVKLIGEGETVKGQRPLSGAEVNSGSTLKLFLDDAKLENRKVMVPDFRGLETGEAENLARLYGFYLNGSVSGEISYQSPPPGERQEIFDSITIE</sequence>
<dbReference type="Proteomes" id="UP000199476">
    <property type="component" value="Unassembled WGS sequence"/>
</dbReference>
<evidence type="ECO:0000256" key="4">
    <source>
        <dbReference type="SAM" id="Phobius"/>
    </source>
</evidence>